<protein>
    <submittedName>
        <fullName evidence="2">Uncharacterized protein</fullName>
    </submittedName>
</protein>
<gene>
    <name evidence="2" type="ORF">OE88DRAFT_1736049</name>
</gene>
<dbReference type="EMBL" id="ML213513">
    <property type="protein sequence ID" value="TFK50519.1"/>
    <property type="molecule type" value="Genomic_DNA"/>
</dbReference>
<feature type="region of interest" description="Disordered" evidence="1">
    <location>
        <begin position="184"/>
        <end position="231"/>
    </location>
</feature>
<evidence type="ECO:0000313" key="2">
    <source>
        <dbReference type="EMBL" id="TFK50519.1"/>
    </source>
</evidence>
<dbReference type="Proteomes" id="UP000305948">
    <property type="component" value="Unassembled WGS sequence"/>
</dbReference>
<feature type="region of interest" description="Disordered" evidence="1">
    <location>
        <begin position="119"/>
        <end position="172"/>
    </location>
</feature>
<feature type="compositionally biased region" description="Basic and acidic residues" evidence="1">
    <location>
        <begin position="184"/>
        <end position="194"/>
    </location>
</feature>
<dbReference type="OrthoDB" id="3329645at2759"/>
<sequence>MSVAEFDENVFPYGAPPFIHPVSVVRNSPARQRNQARSSVNHALGRSTSTALNVLTTPATPSRTRAKFRHLEGRPPSPRAPPDDYLVPIKAFMSLRELYERPPIPKSFEYILMDETEADDSALSSGSSPDDSEVGSPSPEELSLQSLGGISPRLVMEPPSTFGEETSDVEEGSDVQYVDFFNERPHCDLDRDGDSDQEYDSGSEEDLESDSDQEYDSGSDEHFKNRSAKAPAISNDNAEQLVDIAIDYCHFVSAQGQALLRCTGMEGCSSHIQPTAKAWADHLLQHVQHKYGKTSVKRRITCHHPRCRRPSILADSVTLGRHYRTQNHLPEPVSCPLCLQKDGLSRNDALSRHLKRKDGCKGCKICSRKFKTLGAAKEHAEHCRL</sequence>
<feature type="region of interest" description="Disordered" evidence="1">
    <location>
        <begin position="60"/>
        <end position="84"/>
    </location>
</feature>
<organism evidence="2 3">
    <name type="scientific">Heliocybe sulcata</name>
    <dbReference type="NCBI Taxonomy" id="5364"/>
    <lineage>
        <taxon>Eukaryota</taxon>
        <taxon>Fungi</taxon>
        <taxon>Dikarya</taxon>
        <taxon>Basidiomycota</taxon>
        <taxon>Agaricomycotina</taxon>
        <taxon>Agaricomycetes</taxon>
        <taxon>Gloeophyllales</taxon>
        <taxon>Gloeophyllaceae</taxon>
        <taxon>Heliocybe</taxon>
    </lineage>
</organism>
<dbReference type="AlphaFoldDB" id="A0A5C3MYD4"/>
<evidence type="ECO:0000313" key="3">
    <source>
        <dbReference type="Proteomes" id="UP000305948"/>
    </source>
</evidence>
<evidence type="ECO:0000256" key="1">
    <source>
        <dbReference type="SAM" id="MobiDB-lite"/>
    </source>
</evidence>
<feature type="compositionally biased region" description="Acidic residues" evidence="1">
    <location>
        <begin position="195"/>
        <end position="218"/>
    </location>
</feature>
<feature type="compositionally biased region" description="Low complexity" evidence="1">
    <location>
        <begin position="121"/>
        <end position="149"/>
    </location>
</feature>
<keyword evidence="3" id="KW-1185">Reference proteome</keyword>
<reference evidence="2 3" key="1">
    <citation type="journal article" date="2019" name="Nat. Ecol. Evol.">
        <title>Megaphylogeny resolves global patterns of mushroom evolution.</title>
        <authorList>
            <person name="Varga T."/>
            <person name="Krizsan K."/>
            <person name="Foldi C."/>
            <person name="Dima B."/>
            <person name="Sanchez-Garcia M."/>
            <person name="Sanchez-Ramirez S."/>
            <person name="Szollosi G.J."/>
            <person name="Szarkandi J.G."/>
            <person name="Papp V."/>
            <person name="Albert L."/>
            <person name="Andreopoulos W."/>
            <person name="Angelini C."/>
            <person name="Antonin V."/>
            <person name="Barry K.W."/>
            <person name="Bougher N.L."/>
            <person name="Buchanan P."/>
            <person name="Buyck B."/>
            <person name="Bense V."/>
            <person name="Catcheside P."/>
            <person name="Chovatia M."/>
            <person name="Cooper J."/>
            <person name="Damon W."/>
            <person name="Desjardin D."/>
            <person name="Finy P."/>
            <person name="Geml J."/>
            <person name="Haridas S."/>
            <person name="Hughes K."/>
            <person name="Justo A."/>
            <person name="Karasinski D."/>
            <person name="Kautmanova I."/>
            <person name="Kiss B."/>
            <person name="Kocsube S."/>
            <person name="Kotiranta H."/>
            <person name="LaButti K.M."/>
            <person name="Lechner B.E."/>
            <person name="Liimatainen K."/>
            <person name="Lipzen A."/>
            <person name="Lukacs Z."/>
            <person name="Mihaltcheva S."/>
            <person name="Morgado L.N."/>
            <person name="Niskanen T."/>
            <person name="Noordeloos M.E."/>
            <person name="Ohm R.A."/>
            <person name="Ortiz-Santana B."/>
            <person name="Ovrebo C."/>
            <person name="Racz N."/>
            <person name="Riley R."/>
            <person name="Savchenko A."/>
            <person name="Shiryaev A."/>
            <person name="Soop K."/>
            <person name="Spirin V."/>
            <person name="Szebenyi C."/>
            <person name="Tomsovsky M."/>
            <person name="Tulloss R.E."/>
            <person name="Uehling J."/>
            <person name="Grigoriev I.V."/>
            <person name="Vagvolgyi C."/>
            <person name="Papp T."/>
            <person name="Martin F.M."/>
            <person name="Miettinen O."/>
            <person name="Hibbett D.S."/>
            <person name="Nagy L.G."/>
        </authorList>
    </citation>
    <scope>NUCLEOTIDE SEQUENCE [LARGE SCALE GENOMIC DNA]</scope>
    <source>
        <strain evidence="2 3">OMC1185</strain>
    </source>
</reference>
<proteinExistence type="predicted"/>
<name>A0A5C3MYD4_9AGAM</name>
<accession>A0A5C3MYD4</accession>